<dbReference type="Proteomes" id="UP000029721">
    <property type="component" value="Unassembled WGS sequence"/>
</dbReference>
<reference evidence="3 4" key="1">
    <citation type="submission" date="2014-06" db="EMBL/GenBank/DDBJ databases">
        <title>Draft genome sequence of an extremely salt tolerant bacteria Halomonas salina/CIFRI 1.</title>
        <authorList>
            <person name="Behera B.D."/>
            <person name="Meena D.K."/>
            <person name="Das P."/>
            <person name="Maharana J."/>
            <person name="Paria P."/>
            <person name="Sharma A.P."/>
            <person name="Shamsudheen K.V."/>
            <person name="Rijit J."/>
            <person name="Dixit V."/>
            <person name="Verma A."/>
            <person name="Scaria V."/>
            <person name="Sivasubbu S."/>
        </authorList>
    </citation>
    <scope>NUCLEOTIDE SEQUENCE [LARGE SCALE GENOMIC DNA]</scope>
    <source>
        <strain evidence="3 4">CIFRI 1</strain>
    </source>
</reference>
<name>A0ABR4WVK0_9GAMM</name>
<organism evidence="3 4">
    <name type="scientific">Halomonas salina</name>
    <dbReference type="NCBI Taxonomy" id="42565"/>
    <lineage>
        <taxon>Bacteria</taxon>
        <taxon>Pseudomonadati</taxon>
        <taxon>Pseudomonadota</taxon>
        <taxon>Gammaproteobacteria</taxon>
        <taxon>Oceanospirillales</taxon>
        <taxon>Halomonadaceae</taxon>
        <taxon>Halomonas</taxon>
    </lineage>
</organism>
<keyword evidence="2" id="KW-0472">Membrane</keyword>
<sequence length="352" mass="40772">MRSTWDEAREAMTAPQSAYVEDAYIPQRLRRRPAGEGRHSRKFRAFAAGGERLAHRDPSVDISPMHGWRHNTPQELREREADPIMARMEEPEYRVDQPLRWDEECIRFTSHTKRAFFFGMARVLGLGGLFFAFPVFLATTTFLAVDMANQARYGGFFSNFFSFDGWLIPFVAFAISFMLWSGAALVQRLAPKFAAGMQPGPMWELNRRTGEVTVFSDPSKKRTAWQVADVRPFYEFDCYLLSTPDPQGSPQYSLSLVHHLDEIQVRLVGMFGATQSHLEQRANWDMLQRYMDVSQPLPDFPMLEQDRPADPTTREHDYHTGREPRFWRDMDDATYDRYVEAQQGKINALYLG</sequence>
<evidence type="ECO:0000256" key="2">
    <source>
        <dbReference type="SAM" id="Phobius"/>
    </source>
</evidence>
<protein>
    <submittedName>
        <fullName evidence="3">Uncharacterized protein</fullName>
    </submittedName>
</protein>
<feature type="transmembrane region" description="Helical" evidence="2">
    <location>
        <begin position="165"/>
        <end position="186"/>
    </location>
</feature>
<evidence type="ECO:0000256" key="1">
    <source>
        <dbReference type="SAM" id="MobiDB-lite"/>
    </source>
</evidence>
<keyword evidence="2" id="KW-0812">Transmembrane</keyword>
<gene>
    <name evidence="3" type="ORF">FP66_01530</name>
</gene>
<feature type="region of interest" description="Disordered" evidence="1">
    <location>
        <begin position="300"/>
        <end position="320"/>
    </location>
</feature>
<feature type="transmembrane region" description="Helical" evidence="2">
    <location>
        <begin position="123"/>
        <end position="145"/>
    </location>
</feature>
<proteinExistence type="predicted"/>
<evidence type="ECO:0000313" key="3">
    <source>
        <dbReference type="EMBL" id="KGE78757.1"/>
    </source>
</evidence>
<keyword evidence="2" id="KW-1133">Transmembrane helix</keyword>
<dbReference type="EMBL" id="JOKD01000011">
    <property type="protein sequence ID" value="KGE78757.1"/>
    <property type="molecule type" value="Genomic_DNA"/>
</dbReference>
<accession>A0ABR4WVK0</accession>
<comment type="caution">
    <text evidence="3">The sequence shown here is derived from an EMBL/GenBank/DDBJ whole genome shotgun (WGS) entry which is preliminary data.</text>
</comment>
<dbReference type="RefSeq" id="WP_152561220.1">
    <property type="nucleotide sequence ID" value="NZ_JOKD01000011.1"/>
</dbReference>
<evidence type="ECO:0000313" key="4">
    <source>
        <dbReference type="Proteomes" id="UP000029721"/>
    </source>
</evidence>
<feature type="compositionally biased region" description="Basic and acidic residues" evidence="1">
    <location>
        <begin position="304"/>
        <end position="320"/>
    </location>
</feature>
<keyword evidence="4" id="KW-1185">Reference proteome</keyword>